<name>A0A561EA33_9MICO</name>
<dbReference type="SUPFAM" id="SSF50249">
    <property type="entry name" value="Nucleic acid-binding proteins"/>
    <property type="match status" value="1"/>
</dbReference>
<dbReference type="Gene3D" id="2.40.50.140">
    <property type="entry name" value="Nucleic acid-binding proteins"/>
    <property type="match status" value="1"/>
</dbReference>
<gene>
    <name evidence="4" type="ORF">BKA23_1290</name>
</gene>
<evidence type="ECO:0000313" key="5">
    <source>
        <dbReference type="Proteomes" id="UP000318297"/>
    </source>
</evidence>
<accession>A0A561EA33</accession>
<evidence type="ECO:0000313" key="4">
    <source>
        <dbReference type="EMBL" id="TWE12478.1"/>
    </source>
</evidence>
<dbReference type="Proteomes" id="UP000318297">
    <property type="component" value="Unassembled WGS sequence"/>
</dbReference>
<dbReference type="AlphaFoldDB" id="A0A561EA33"/>
<evidence type="ECO:0000256" key="2">
    <source>
        <dbReference type="PROSITE-ProRule" id="PRU00252"/>
    </source>
</evidence>
<evidence type="ECO:0000256" key="3">
    <source>
        <dbReference type="SAM" id="MobiDB-lite"/>
    </source>
</evidence>
<dbReference type="GO" id="GO:0003697">
    <property type="term" value="F:single-stranded DNA binding"/>
    <property type="evidence" value="ECO:0007669"/>
    <property type="project" value="InterPro"/>
</dbReference>
<dbReference type="InterPro" id="IPR000424">
    <property type="entry name" value="Primosome_PriB/ssb"/>
</dbReference>
<organism evidence="4 5">
    <name type="scientific">Rudaeicoccus suwonensis</name>
    <dbReference type="NCBI Taxonomy" id="657409"/>
    <lineage>
        <taxon>Bacteria</taxon>
        <taxon>Bacillati</taxon>
        <taxon>Actinomycetota</taxon>
        <taxon>Actinomycetes</taxon>
        <taxon>Micrococcales</taxon>
        <taxon>Dermacoccaceae</taxon>
        <taxon>Rudaeicoccus</taxon>
    </lineage>
</organism>
<reference evidence="4 5" key="1">
    <citation type="submission" date="2019-06" db="EMBL/GenBank/DDBJ databases">
        <title>Sequencing the genomes of 1000 actinobacteria strains.</title>
        <authorList>
            <person name="Klenk H.-P."/>
        </authorList>
    </citation>
    <scope>NUCLEOTIDE SEQUENCE [LARGE SCALE GENOMIC DNA]</scope>
    <source>
        <strain evidence="4 5">DSM 19560</strain>
    </source>
</reference>
<dbReference type="InterPro" id="IPR012340">
    <property type="entry name" value="NA-bd_OB-fold"/>
</dbReference>
<dbReference type="CDD" id="cd04496">
    <property type="entry name" value="SSB_OBF"/>
    <property type="match status" value="1"/>
</dbReference>
<dbReference type="RefSeq" id="WP_246104486.1">
    <property type="nucleotide sequence ID" value="NZ_VIVQ01000001.1"/>
</dbReference>
<dbReference type="EMBL" id="VIVQ01000001">
    <property type="protein sequence ID" value="TWE12478.1"/>
    <property type="molecule type" value="Genomic_DNA"/>
</dbReference>
<dbReference type="Pfam" id="PF00436">
    <property type="entry name" value="SSB"/>
    <property type="match status" value="1"/>
</dbReference>
<feature type="region of interest" description="Disordered" evidence="3">
    <location>
        <begin position="1"/>
        <end position="20"/>
    </location>
</feature>
<proteinExistence type="predicted"/>
<sequence length="135" mass="14463">MATKKSFVDGTATPGGAAGSMVADVEGVNDVRLIGRLSAPPQARVLPSGDEVVQLRLVVPRSQKSASRTPRTPSVDTIDVACWSASSRRAAKRLLGTEAIEVEGALRRRFWRAGTAVASRYEVEASSVRLRRPSF</sequence>
<protein>
    <submittedName>
        <fullName evidence="4">Single-strand DNA-binding protein</fullName>
    </submittedName>
</protein>
<keyword evidence="5" id="KW-1185">Reference proteome</keyword>
<evidence type="ECO:0000256" key="1">
    <source>
        <dbReference type="ARBA" id="ARBA00023125"/>
    </source>
</evidence>
<keyword evidence="1 2" id="KW-0238">DNA-binding</keyword>
<comment type="caution">
    <text evidence="4">The sequence shown here is derived from an EMBL/GenBank/DDBJ whole genome shotgun (WGS) entry which is preliminary data.</text>
</comment>
<dbReference type="PROSITE" id="PS50935">
    <property type="entry name" value="SSB"/>
    <property type="match status" value="1"/>
</dbReference>